<dbReference type="STRING" id="675864.SAMN04489747_0110"/>
<dbReference type="Pfam" id="PF01171">
    <property type="entry name" value="ATP_bind_3"/>
    <property type="match status" value="1"/>
</dbReference>
<comment type="function">
    <text evidence="7">Ligates lysine onto the cytidine present at position 34 of the AUA codon-specific tRNA(Ile) that contains the anticodon CAU, in an ATP-dependent manner. Cytidine is converted to lysidine, thus changing the amino acid specificity of the tRNA from methionine to isoleucine.</text>
</comment>
<reference evidence="10 11" key="1">
    <citation type="submission" date="2016-10" db="EMBL/GenBank/DDBJ databases">
        <authorList>
            <person name="de Groot N.N."/>
        </authorList>
    </citation>
    <scope>NUCLEOTIDE SEQUENCE [LARGE SCALE GENOMIC DNA]</scope>
    <source>
        <strain evidence="10 11">MON 2.2</strain>
    </source>
</reference>
<dbReference type="Gene3D" id="3.40.50.620">
    <property type="entry name" value="HUPs"/>
    <property type="match status" value="1"/>
</dbReference>
<evidence type="ECO:0000256" key="1">
    <source>
        <dbReference type="ARBA" id="ARBA00022490"/>
    </source>
</evidence>
<dbReference type="InterPro" id="IPR012094">
    <property type="entry name" value="tRNA_Ile_lys_synt"/>
</dbReference>
<comment type="similarity">
    <text evidence="7">Belongs to the tRNA(Ile)-lysidine synthase family.</text>
</comment>
<dbReference type="GO" id="GO:0005737">
    <property type="term" value="C:cytoplasm"/>
    <property type="evidence" value="ECO:0007669"/>
    <property type="project" value="UniProtKB-SubCell"/>
</dbReference>
<feature type="domain" description="tRNA(Ile)-lysidine/2-thiocytidine synthase N-terminal" evidence="8">
    <location>
        <begin position="31"/>
        <end position="204"/>
    </location>
</feature>
<dbReference type="Proteomes" id="UP000198546">
    <property type="component" value="Chromosome i"/>
</dbReference>
<dbReference type="RefSeq" id="WP_090589613.1">
    <property type="nucleotide sequence ID" value="NZ_LT629688.1"/>
</dbReference>
<dbReference type="SUPFAM" id="SSF52402">
    <property type="entry name" value="Adenine nucleotide alpha hydrolases-like"/>
    <property type="match status" value="1"/>
</dbReference>
<keyword evidence="2 7" id="KW-0436">Ligase</keyword>
<dbReference type="EC" id="6.3.4.19" evidence="7"/>
<evidence type="ECO:0000256" key="3">
    <source>
        <dbReference type="ARBA" id="ARBA00022694"/>
    </source>
</evidence>
<dbReference type="AlphaFoldDB" id="A0A1G6RST8"/>
<keyword evidence="1 7" id="KW-0963">Cytoplasm</keyword>
<keyword evidence="4 7" id="KW-0547">Nucleotide-binding</keyword>
<comment type="catalytic activity">
    <reaction evidence="6 7">
        <text>cytidine(34) in tRNA(Ile2) + L-lysine + ATP = lysidine(34) in tRNA(Ile2) + AMP + diphosphate + H(+)</text>
        <dbReference type="Rhea" id="RHEA:43744"/>
        <dbReference type="Rhea" id="RHEA-COMP:10625"/>
        <dbReference type="Rhea" id="RHEA-COMP:10670"/>
        <dbReference type="ChEBI" id="CHEBI:15378"/>
        <dbReference type="ChEBI" id="CHEBI:30616"/>
        <dbReference type="ChEBI" id="CHEBI:32551"/>
        <dbReference type="ChEBI" id="CHEBI:33019"/>
        <dbReference type="ChEBI" id="CHEBI:82748"/>
        <dbReference type="ChEBI" id="CHEBI:83665"/>
        <dbReference type="ChEBI" id="CHEBI:456215"/>
        <dbReference type="EC" id="6.3.4.19"/>
    </reaction>
</comment>
<evidence type="ECO:0000313" key="11">
    <source>
        <dbReference type="Proteomes" id="UP000198546"/>
    </source>
</evidence>
<organism evidence="10 11">
    <name type="scientific">Auraticoccus monumenti</name>
    <dbReference type="NCBI Taxonomy" id="675864"/>
    <lineage>
        <taxon>Bacteria</taxon>
        <taxon>Bacillati</taxon>
        <taxon>Actinomycetota</taxon>
        <taxon>Actinomycetes</taxon>
        <taxon>Propionibacteriales</taxon>
        <taxon>Propionibacteriaceae</taxon>
        <taxon>Auraticoccus</taxon>
    </lineage>
</organism>
<evidence type="ECO:0000256" key="2">
    <source>
        <dbReference type="ARBA" id="ARBA00022598"/>
    </source>
</evidence>
<evidence type="ECO:0000256" key="5">
    <source>
        <dbReference type="ARBA" id="ARBA00022840"/>
    </source>
</evidence>
<dbReference type="InterPro" id="IPR012795">
    <property type="entry name" value="tRNA_Ile_lys_synt_N"/>
</dbReference>
<dbReference type="InterPro" id="IPR015262">
    <property type="entry name" value="tRNA_Ile_lys_synt_subst-bd"/>
</dbReference>
<keyword evidence="3 7" id="KW-0819">tRNA processing</keyword>
<proteinExistence type="inferred from homology"/>
<feature type="binding site" evidence="7">
    <location>
        <begin position="36"/>
        <end position="41"/>
    </location>
    <ligand>
        <name>ATP</name>
        <dbReference type="ChEBI" id="CHEBI:30616"/>
    </ligand>
</feature>
<evidence type="ECO:0000256" key="7">
    <source>
        <dbReference type="HAMAP-Rule" id="MF_01161"/>
    </source>
</evidence>
<evidence type="ECO:0000256" key="4">
    <source>
        <dbReference type="ARBA" id="ARBA00022741"/>
    </source>
</evidence>
<dbReference type="GO" id="GO:0032267">
    <property type="term" value="F:tRNA(Ile)-lysidine synthase activity"/>
    <property type="evidence" value="ECO:0007669"/>
    <property type="project" value="UniProtKB-EC"/>
</dbReference>
<dbReference type="SUPFAM" id="SSF82829">
    <property type="entry name" value="MesJ substrate recognition domain-like"/>
    <property type="match status" value="1"/>
</dbReference>
<comment type="subcellular location">
    <subcellularLocation>
        <location evidence="7">Cytoplasm</location>
    </subcellularLocation>
</comment>
<gene>
    <name evidence="7" type="primary">tilS</name>
    <name evidence="10" type="ORF">SAMN04489747_0110</name>
</gene>
<keyword evidence="11" id="KW-1185">Reference proteome</keyword>
<dbReference type="GO" id="GO:0005524">
    <property type="term" value="F:ATP binding"/>
    <property type="evidence" value="ECO:0007669"/>
    <property type="project" value="UniProtKB-UniRule"/>
</dbReference>
<feature type="domain" description="tRNA(Ile)-lysidine synthase substrate-binding" evidence="9">
    <location>
        <begin position="248"/>
        <end position="312"/>
    </location>
</feature>
<accession>A0A1G6RST8</accession>
<dbReference type="PANTHER" id="PTHR43033">
    <property type="entry name" value="TRNA(ILE)-LYSIDINE SYNTHASE-RELATED"/>
    <property type="match status" value="1"/>
</dbReference>
<dbReference type="CDD" id="cd01992">
    <property type="entry name" value="TilS_N"/>
    <property type="match status" value="1"/>
</dbReference>
<dbReference type="Pfam" id="PF09179">
    <property type="entry name" value="TilS"/>
    <property type="match status" value="1"/>
</dbReference>
<comment type="domain">
    <text evidence="7">The N-terminal region contains the highly conserved SGGXDS motif, predicted to be a P-loop motif involved in ATP binding.</text>
</comment>
<evidence type="ECO:0000259" key="9">
    <source>
        <dbReference type="Pfam" id="PF09179"/>
    </source>
</evidence>
<keyword evidence="5 7" id="KW-0067">ATP-binding</keyword>
<evidence type="ECO:0000259" key="8">
    <source>
        <dbReference type="Pfam" id="PF01171"/>
    </source>
</evidence>
<evidence type="ECO:0000313" key="10">
    <source>
        <dbReference type="EMBL" id="SDD07702.1"/>
    </source>
</evidence>
<dbReference type="OrthoDB" id="5244702at2"/>
<dbReference type="HAMAP" id="MF_01161">
    <property type="entry name" value="tRNA_Ile_lys_synt"/>
    <property type="match status" value="1"/>
</dbReference>
<dbReference type="NCBIfam" id="TIGR02432">
    <property type="entry name" value="lysidine_TilS_N"/>
    <property type="match status" value="1"/>
</dbReference>
<dbReference type="PANTHER" id="PTHR43033:SF1">
    <property type="entry name" value="TRNA(ILE)-LYSIDINE SYNTHASE-RELATED"/>
    <property type="match status" value="1"/>
</dbReference>
<name>A0A1G6RST8_9ACTN</name>
<protein>
    <recommendedName>
        <fullName evidence="7">tRNA(Ile)-lysidine synthase</fullName>
        <ecNumber evidence="7">6.3.4.19</ecNumber>
    </recommendedName>
    <alternativeName>
        <fullName evidence="7">tRNA(Ile)-2-lysyl-cytidine synthase</fullName>
    </alternativeName>
    <alternativeName>
        <fullName evidence="7">tRNA(Ile)-lysidine synthetase</fullName>
    </alternativeName>
</protein>
<dbReference type="InterPro" id="IPR011063">
    <property type="entry name" value="TilS/TtcA_N"/>
</dbReference>
<evidence type="ECO:0000256" key="6">
    <source>
        <dbReference type="ARBA" id="ARBA00048539"/>
    </source>
</evidence>
<dbReference type="InterPro" id="IPR014729">
    <property type="entry name" value="Rossmann-like_a/b/a_fold"/>
</dbReference>
<dbReference type="GO" id="GO:0006400">
    <property type="term" value="P:tRNA modification"/>
    <property type="evidence" value="ECO:0007669"/>
    <property type="project" value="UniProtKB-UniRule"/>
</dbReference>
<dbReference type="EMBL" id="LT629688">
    <property type="protein sequence ID" value="SDD07702.1"/>
    <property type="molecule type" value="Genomic_DNA"/>
</dbReference>
<sequence length="315" mass="32921">MARRTLGPATMQVADAVRRALTAHVDPSRPLLVGCSGGADSLALVAGVVEAVRRDPRPARVLVVDHGLQPGSSDVADRAAARCRDLGLAADVTTVVVDGPGGPEAAARRARHDALTAEATHDGAVVLLGHTLDDQAEQVLLGLARGSGPRSLAGMALLRGDVLRPLLGLRRSTTGACCAELGLEPWEDPTNADPALTRSRVRHRVLPVLEAELGPGVAEALARTAELCRADADALDQQADALPTGERLDCAALAPLTDAVRRRVLRRWLVTRGSDQPAHTHVLAVDALVTGWRGQGPVHVPGVTVRRVDGRLTTG</sequence>
<dbReference type="Gene3D" id="1.20.59.20">
    <property type="match status" value="1"/>
</dbReference>